<dbReference type="EMBL" id="OU015568">
    <property type="protein sequence ID" value="CAG5090617.1"/>
    <property type="molecule type" value="Genomic_DNA"/>
</dbReference>
<feature type="compositionally biased region" description="Basic and acidic residues" evidence="1">
    <location>
        <begin position="25"/>
        <end position="35"/>
    </location>
</feature>
<dbReference type="Gene3D" id="1.25.10.10">
    <property type="entry name" value="Leucine-rich Repeat Variant"/>
    <property type="match status" value="2"/>
</dbReference>
<protein>
    <submittedName>
        <fullName evidence="3">Oidioi.mRNA.OKI2018_I69.PAR.g12665.t1.cds</fullName>
    </submittedName>
</protein>
<evidence type="ECO:0000313" key="3">
    <source>
        <dbReference type="EMBL" id="CAG5090617.1"/>
    </source>
</evidence>
<evidence type="ECO:0000259" key="2">
    <source>
        <dbReference type="Pfam" id="PF07814"/>
    </source>
</evidence>
<evidence type="ECO:0000256" key="1">
    <source>
        <dbReference type="SAM" id="MobiDB-lite"/>
    </source>
</evidence>
<feature type="compositionally biased region" description="Basic and acidic residues" evidence="1">
    <location>
        <begin position="77"/>
        <end position="89"/>
    </location>
</feature>
<gene>
    <name evidence="3" type="ORF">OKIOD_LOCUS4223</name>
</gene>
<feature type="region of interest" description="Disordered" evidence="1">
    <location>
        <begin position="1"/>
        <end position="44"/>
    </location>
</feature>
<feature type="region of interest" description="Disordered" evidence="1">
    <location>
        <begin position="56"/>
        <end position="329"/>
    </location>
</feature>
<feature type="compositionally biased region" description="Basic and acidic residues" evidence="1">
    <location>
        <begin position="292"/>
        <end position="307"/>
    </location>
</feature>
<name>A0ABN7S4Y3_OIKDI</name>
<dbReference type="Proteomes" id="UP001158576">
    <property type="component" value="Chromosome PAR"/>
</dbReference>
<sequence length="828" mass="92082">MNGLDDEMDPLVKLKFTSSKRKIREKSPADSEKPVSKKPVISSSNLSAEQKFDALFGSTGSFNSAPSKVEPTPRTSPQDKRFSPKKETVKPLSQRPKQSAPVIKATKKRSKLDKNSPFALAFGCVDSDDDDNDDSTFVADEKEDEMSAQDQWDTIMNETVKNASDPPTPKISSLRSLARNSKSPEKKESTEKSNGHKTEEKSLRVFSSATIDLPVKPKVMNKNTESTKVKKEKLQTKAEFEMEISPIKPDSNAPASEASKPSPFPPPSLKAPTASKTNSKEDAAKPEAPGRPFREKRFFKSKTKIDYQEDANDPYKTNTSESRKGEKVQGPAEIRVPIADKMSDEQISNEGLQDDAKFYLDGVKPGTNDISSRALTAISFAKRLNDEEFRVFLAKNKLPAPSKAHNLGQLIVLYLGDATDPEKTTASYALAAAIALHKVCLYKNIGCSKIILALIVKLLKLKLPSSKAQDKDLPRIQRDADSIIKDSASVNPDIPCIKPISSGWTHNTVAAETVYLLCINTKKPVFNTICIISKMLNFLVEKVVEIISVKSTSEINRTEFNKIFDAFEAQTKPYKKALEVVVNETEYLEAVGKFLKITGPENMKTNGYANRITRHLINLCCESDHACFKMAQLEFLPYILDMIVKFPKSSLLTSQDEKKHSLKIGVAILLNLTMRSPACRMKMQKEENFRIILDVLNDEMTELKRIHDGDVSMAMSKTTLDAEFGEDIKGMSEEEQQQLGKMVNKADAHVKGCMTVAYCAIMVAKLIQANQFILDDVRGYLSDGAIKYSLQCFDEVDNILKLSGKEDDVSAEYMKEAREIFAANNLTN</sequence>
<dbReference type="InterPro" id="IPR022771">
    <property type="entry name" value="WAPL_C"/>
</dbReference>
<feature type="compositionally biased region" description="Polar residues" evidence="1">
    <location>
        <begin position="148"/>
        <end position="162"/>
    </location>
</feature>
<proteinExistence type="predicted"/>
<keyword evidence="4" id="KW-1185">Reference proteome</keyword>
<reference evidence="3 4" key="1">
    <citation type="submission" date="2021-04" db="EMBL/GenBank/DDBJ databases">
        <authorList>
            <person name="Bliznina A."/>
        </authorList>
    </citation>
    <scope>NUCLEOTIDE SEQUENCE [LARGE SCALE GENOMIC DNA]</scope>
</reference>
<dbReference type="InterPro" id="IPR011989">
    <property type="entry name" value="ARM-like"/>
</dbReference>
<feature type="compositionally biased region" description="Basic and acidic residues" evidence="1">
    <location>
        <begin position="182"/>
        <end position="203"/>
    </location>
</feature>
<dbReference type="Pfam" id="PF07814">
    <property type="entry name" value="WAPL"/>
    <property type="match status" value="1"/>
</dbReference>
<accession>A0ABN7S4Y3</accession>
<feature type="compositionally biased region" description="Low complexity" evidence="1">
    <location>
        <begin position="251"/>
        <end position="261"/>
    </location>
</feature>
<feature type="compositionally biased region" description="Polar residues" evidence="1">
    <location>
        <begin position="170"/>
        <end position="180"/>
    </location>
</feature>
<feature type="compositionally biased region" description="Basic and acidic residues" evidence="1">
    <location>
        <begin position="225"/>
        <end position="240"/>
    </location>
</feature>
<evidence type="ECO:0000313" key="4">
    <source>
        <dbReference type="Proteomes" id="UP001158576"/>
    </source>
</evidence>
<feature type="domain" description="Wings apart-like protein C-terminal" evidence="2">
    <location>
        <begin position="349"/>
        <end position="678"/>
    </location>
</feature>
<organism evidence="3 4">
    <name type="scientific">Oikopleura dioica</name>
    <name type="common">Tunicate</name>
    <dbReference type="NCBI Taxonomy" id="34765"/>
    <lineage>
        <taxon>Eukaryota</taxon>
        <taxon>Metazoa</taxon>
        <taxon>Chordata</taxon>
        <taxon>Tunicata</taxon>
        <taxon>Appendicularia</taxon>
        <taxon>Copelata</taxon>
        <taxon>Oikopleuridae</taxon>
        <taxon>Oikopleura</taxon>
    </lineage>
</organism>